<protein>
    <recommendedName>
        <fullName evidence="4">DUF5723 domain-containing protein</fullName>
    </recommendedName>
</protein>
<dbReference type="Proteomes" id="UP000324611">
    <property type="component" value="Unassembled WGS sequence"/>
</dbReference>
<gene>
    <name evidence="2" type="ORF">F0L74_20715</name>
</gene>
<keyword evidence="3" id="KW-1185">Reference proteome</keyword>
<dbReference type="EMBL" id="VUOC01000004">
    <property type="protein sequence ID" value="KAA2238647.1"/>
    <property type="molecule type" value="Genomic_DNA"/>
</dbReference>
<keyword evidence="1" id="KW-0732">Signal</keyword>
<sequence length="563" mass="61819">MRLLLTGLLISCTTLSLQAQGLLSNPVTISVRQEPLCVVLNKIASQEHFSFSYNAAILPQDSLVSLSVQEQPLRQVLDRLFAGRYDYLEEGRYLILRPATHNLYGALPPMQVRNLEPITIWEKKLLARKGRKASFRPFGGVTYGTSYGALGGLFNIHRGDGRNLQLAGVVNINEGNFKGVQAAGVHNRVVDTLKGVQVSSVLNEGSGVVRGGQLALVNRARKLKGWQIGLVNIADSSSGYSLGILNLVRDGYHQIVASTNDLLNTNMGVKLGNAHLYSIISAGVDISKHQKAFAVGFGLGHDVVLGKAVSIGVQAQYNLIKRLTWDNRLLQLKSLVNVRAGKHLLLFGGPVFNRYINNDPPWDGYKDIVTPEAYAAAYARYEHATRNWVGWEIGIATPSLLTPQAGQQQQSRKGWWLSAGPLVNVNFRGDWNPGLEAYLEKGWEGNISLLLITGWMQLMNRRVTTSPSPYIPYYNIIETEDAFSFFPLMAGIRILTGRYFYVGAAAGPGIKMGGLQPGLRFTGAPLLGFQAGHWDLGARMEYIGQIGWTPMLRLTYGGIVKES</sequence>
<dbReference type="InterPro" id="IPR058093">
    <property type="entry name" value="LA_2272-like"/>
</dbReference>
<feature type="chain" id="PRO_5022834554" description="DUF5723 domain-containing protein" evidence="1">
    <location>
        <begin position="20"/>
        <end position="563"/>
    </location>
</feature>
<proteinExistence type="predicted"/>
<name>A0A5B2VK78_9BACT</name>
<evidence type="ECO:0000313" key="3">
    <source>
        <dbReference type="Proteomes" id="UP000324611"/>
    </source>
</evidence>
<evidence type="ECO:0000256" key="1">
    <source>
        <dbReference type="SAM" id="SignalP"/>
    </source>
</evidence>
<feature type="signal peptide" evidence="1">
    <location>
        <begin position="1"/>
        <end position="19"/>
    </location>
</feature>
<reference evidence="2 3" key="1">
    <citation type="submission" date="2019-09" db="EMBL/GenBank/DDBJ databases">
        <title>Chitinophaga ginsengihumi sp. nov., isolated from soil of ginseng rhizosphere.</title>
        <authorList>
            <person name="Lee J."/>
        </authorList>
    </citation>
    <scope>NUCLEOTIDE SEQUENCE [LARGE SCALE GENOMIC DNA]</scope>
    <source>
        <strain evidence="2 3">BN140078</strain>
    </source>
</reference>
<dbReference type="RefSeq" id="WP_149839826.1">
    <property type="nucleotide sequence ID" value="NZ_VUOC01000004.1"/>
</dbReference>
<evidence type="ECO:0008006" key="4">
    <source>
        <dbReference type="Google" id="ProtNLM"/>
    </source>
</evidence>
<dbReference type="NCBIfam" id="NF047436">
    <property type="entry name" value="LA_2272_repeat"/>
    <property type="match status" value="1"/>
</dbReference>
<reference evidence="2 3" key="2">
    <citation type="submission" date="2019-09" db="EMBL/GenBank/DDBJ databases">
        <authorList>
            <person name="Jin C."/>
        </authorList>
    </citation>
    <scope>NUCLEOTIDE SEQUENCE [LARGE SCALE GENOMIC DNA]</scope>
    <source>
        <strain evidence="2 3">BN140078</strain>
    </source>
</reference>
<comment type="caution">
    <text evidence="2">The sequence shown here is derived from an EMBL/GenBank/DDBJ whole genome shotgun (WGS) entry which is preliminary data.</text>
</comment>
<dbReference type="AlphaFoldDB" id="A0A5B2VK78"/>
<accession>A0A5B2VK78</accession>
<evidence type="ECO:0000313" key="2">
    <source>
        <dbReference type="EMBL" id="KAA2238647.1"/>
    </source>
</evidence>
<organism evidence="2 3">
    <name type="scientific">Chitinophaga agrisoli</name>
    <dbReference type="NCBI Taxonomy" id="2607653"/>
    <lineage>
        <taxon>Bacteria</taxon>
        <taxon>Pseudomonadati</taxon>
        <taxon>Bacteroidota</taxon>
        <taxon>Chitinophagia</taxon>
        <taxon>Chitinophagales</taxon>
        <taxon>Chitinophagaceae</taxon>
        <taxon>Chitinophaga</taxon>
    </lineage>
</organism>